<proteinExistence type="predicted"/>
<gene>
    <name evidence="3" type="ORF">E0E05_12720</name>
</gene>
<dbReference type="AlphaFoldDB" id="A0A4V1A450"/>
<keyword evidence="1" id="KW-0285">Flavoprotein</keyword>
<dbReference type="InterPro" id="IPR036318">
    <property type="entry name" value="FAD-bd_PCMH-like_sf"/>
</dbReference>
<evidence type="ECO:0000256" key="1">
    <source>
        <dbReference type="ARBA" id="ARBA00022827"/>
    </source>
</evidence>
<dbReference type="RefSeq" id="WP_131617052.1">
    <property type="nucleotide sequence ID" value="NZ_CP036532.1"/>
</dbReference>
<dbReference type="InterPro" id="IPR010031">
    <property type="entry name" value="FAD_lactone_oxidase-like"/>
</dbReference>
<evidence type="ECO:0000259" key="2">
    <source>
        <dbReference type="PROSITE" id="PS51387"/>
    </source>
</evidence>
<evidence type="ECO:0000313" key="3">
    <source>
        <dbReference type="EMBL" id="QBK31388.1"/>
    </source>
</evidence>
<dbReference type="InterPro" id="IPR016169">
    <property type="entry name" value="FAD-bd_PCMH_sub2"/>
</dbReference>
<dbReference type="Pfam" id="PF01565">
    <property type="entry name" value="FAD_binding_4"/>
    <property type="match status" value="1"/>
</dbReference>
<dbReference type="Proteomes" id="UP000293719">
    <property type="component" value="Chromosome"/>
</dbReference>
<dbReference type="GO" id="GO:0003885">
    <property type="term" value="F:D-arabinono-1,4-lactone oxidase activity"/>
    <property type="evidence" value="ECO:0007669"/>
    <property type="project" value="TreeGrafter"/>
</dbReference>
<dbReference type="PANTHER" id="PTHR43762:SF1">
    <property type="entry name" value="D-ARABINONO-1,4-LACTONE OXIDASE"/>
    <property type="match status" value="1"/>
</dbReference>
<dbReference type="GO" id="GO:0071949">
    <property type="term" value="F:FAD binding"/>
    <property type="evidence" value="ECO:0007669"/>
    <property type="project" value="InterPro"/>
</dbReference>
<accession>A0A4V1A450</accession>
<protein>
    <submittedName>
        <fullName evidence="3">FAD-binding oxidoreductase</fullName>
    </submittedName>
</protein>
<dbReference type="SUPFAM" id="SSF56176">
    <property type="entry name" value="FAD-binding/transporter-associated domain-like"/>
    <property type="match status" value="1"/>
</dbReference>
<dbReference type="EMBL" id="CP036532">
    <property type="protein sequence ID" value="QBK31388.1"/>
    <property type="molecule type" value="Genomic_DNA"/>
</dbReference>
<dbReference type="PANTHER" id="PTHR43762">
    <property type="entry name" value="L-GULONOLACTONE OXIDASE"/>
    <property type="match status" value="1"/>
</dbReference>
<evidence type="ECO:0000313" key="4">
    <source>
        <dbReference type="Proteomes" id="UP000293719"/>
    </source>
</evidence>
<name>A0A4V1A450_9HYPH</name>
<keyword evidence="4" id="KW-1185">Reference proteome</keyword>
<dbReference type="PROSITE" id="PS51387">
    <property type="entry name" value="FAD_PCMH"/>
    <property type="match status" value="1"/>
</dbReference>
<reference evidence="3 4" key="1">
    <citation type="journal article" date="2017" name="Int. J. Syst. Evol. Microbiol.">
        <title>Roseitalea porphyridii gen. nov., sp. nov., isolated from a red alga, and reclassification of Hoeflea suaedae Chung et al. 2013 as Pseudohoeflea suaedae gen. nov., comb. nov.</title>
        <authorList>
            <person name="Hyeon J.W."/>
            <person name="Jeong S.E."/>
            <person name="Baek K."/>
            <person name="Jeon C.O."/>
        </authorList>
    </citation>
    <scope>NUCLEOTIDE SEQUENCE [LARGE SCALE GENOMIC DNA]</scope>
    <source>
        <strain evidence="3 4">MA7-20</strain>
    </source>
</reference>
<sequence length="453" mass="48285">MPFEHESFGRVNRKSRAALAGRHALAGIAEAAPASLLPFGNGRSYGDSCHNDAGRLADMRGLDRIVAFDPDTGLLEAEAGVMLHAIIDHCAPHGFFLPVTPGTRFVTLGGAVANDVHGKNHHARGTFGCHVESLELVRSDGRHRLSRTENPALFAATIGGMGLTGIITRVRLKMMKVGALDVIERLTPFATLGDYFDRAGTADAANEYAVAWLDQLHGGRGVLMAANHAEGGGFGTGSHRPRLSVPFELPVSALNGLSLRAFNAAFHAAKVSKAGADRRTSWQSYFYPLDAVGHWNRLYGPAGLFQHQGAIPFETAREAIPAMLAASKKAGQASFLTVLKRFGTIVSPGLMSFPRPGYTLTLDFPNRGRSTRALLETLDAITVEAGGRVNPYKDARMSAATFAASFPHWAELEALRDPAICSDLWRRTALGLPGAAVGSNAGGSLQRKSTELS</sequence>
<organism evidence="3 4">
    <name type="scientific">Roseitalea porphyridii</name>
    <dbReference type="NCBI Taxonomy" id="1852022"/>
    <lineage>
        <taxon>Bacteria</taxon>
        <taxon>Pseudomonadati</taxon>
        <taxon>Pseudomonadota</taxon>
        <taxon>Alphaproteobacteria</taxon>
        <taxon>Hyphomicrobiales</taxon>
        <taxon>Ahrensiaceae</taxon>
        <taxon>Roseitalea</taxon>
    </lineage>
</organism>
<feature type="domain" description="FAD-binding PCMH-type" evidence="2">
    <location>
        <begin position="3"/>
        <end position="177"/>
    </location>
</feature>
<keyword evidence="1" id="KW-0274">FAD</keyword>
<dbReference type="InterPro" id="IPR016166">
    <property type="entry name" value="FAD-bd_PCMH"/>
</dbReference>
<dbReference type="GeneID" id="90768164"/>
<dbReference type="OrthoDB" id="143770at2"/>
<dbReference type="KEGG" id="rpod:E0E05_12720"/>
<dbReference type="InterPro" id="IPR006094">
    <property type="entry name" value="Oxid_FAD_bind_N"/>
</dbReference>
<dbReference type="Gene3D" id="3.30.465.10">
    <property type="match status" value="1"/>
</dbReference>